<accession>A0A3E2B722</accession>
<name>A0A3E2B722_9FIRM</name>
<organism evidence="5 6">
    <name type="scientific">Evtepia gabavorous</name>
    <dbReference type="NCBI Taxonomy" id="2211183"/>
    <lineage>
        <taxon>Bacteria</taxon>
        <taxon>Bacillati</taxon>
        <taxon>Bacillota</taxon>
        <taxon>Clostridia</taxon>
        <taxon>Eubacteriales</taxon>
        <taxon>Evtepia</taxon>
    </lineage>
</organism>
<dbReference type="PROSITE" id="PS01124">
    <property type="entry name" value="HTH_ARAC_FAMILY_2"/>
    <property type="match status" value="1"/>
</dbReference>
<dbReference type="OrthoDB" id="9782503at2"/>
<gene>
    <name evidence="5" type="ORF">DV520_01145</name>
</gene>
<dbReference type="SMART" id="SM00342">
    <property type="entry name" value="HTH_ARAC"/>
    <property type="match status" value="1"/>
</dbReference>
<dbReference type="PROSITE" id="PS00041">
    <property type="entry name" value="HTH_ARAC_FAMILY_1"/>
    <property type="match status" value="1"/>
</dbReference>
<dbReference type="InterPro" id="IPR020449">
    <property type="entry name" value="Tscrpt_reg_AraC-type_HTH"/>
</dbReference>
<evidence type="ECO:0000313" key="6">
    <source>
        <dbReference type="Proteomes" id="UP000260649"/>
    </source>
</evidence>
<dbReference type="GO" id="GO:0043565">
    <property type="term" value="F:sequence-specific DNA binding"/>
    <property type="evidence" value="ECO:0007669"/>
    <property type="project" value="InterPro"/>
</dbReference>
<dbReference type="PANTHER" id="PTHR47893">
    <property type="entry name" value="REGULATORY PROTEIN PCHR"/>
    <property type="match status" value="1"/>
</dbReference>
<evidence type="ECO:0000256" key="1">
    <source>
        <dbReference type="ARBA" id="ARBA00023015"/>
    </source>
</evidence>
<sequence length="301" mass="33974">MADQGSLSARDVHIQWSFALPGLQVCQFEGGQEASWFSESLLSPCAFLFCQTGGMQFYLDHGQVIDLNPHDILLLSAGACIQRIQSAAPCSCGIRMTLDGEEALCALTKFWPVPGTRLQAEQVDVCLQAHGGWLLFPSGLWNSAFFSQLTDLPTDKRGEYCVLKGVELLYLLCGKGLSPMGHRGRRYWDRDQIEAIRQAHDYMLANLGQPLTIEGLARRFHISGTFLKEGFRQMYGQSTRKFLQMRRMDKASELLRTTNQTVLQIAVAVGYESASQFSQIFKRHYQLPPAQYRRQIIKRNV</sequence>
<keyword evidence="6" id="KW-1185">Reference proteome</keyword>
<dbReference type="InterPro" id="IPR018060">
    <property type="entry name" value="HTH_AraC"/>
</dbReference>
<dbReference type="GO" id="GO:0003700">
    <property type="term" value="F:DNA-binding transcription factor activity"/>
    <property type="evidence" value="ECO:0007669"/>
    <property type="project" value="InterPro"/>
</dbReference>
<evidence type="ECO:0000259" key="4">
    <source>
        <dbReference type="PROSITE" id="PS01124"/>
    </source>
</evidence>
<dbReference type="SUPFAM" id="SSF46689">
    <property type="entry name" value="Homeodomain-like"/>
    <property type="match status" value="2"/>
</dbReference>
<dbReference type="AlphaFoldDB" id="A0A3E2B722"/>
<feature type="domain" description="HTH araC/xylS-type" evidence="4">
    <location>
        <begin position="197"/>
        <end position="295"/>
    </location>
</feature>
<comment type="caution">
    <text evidence="5">The sequence shown here is derived from an EMBL/GenBank/DDBJ whole genome shotgun (WGS) entry which is preliminary data.</text>
</comment>
<dbReference type="InterPro" id="IPR053142">
    <property type="entry name" value="PchR_regulatory_protein"/>
</dbReference>
<proteinExistence type="predicted"/>
<dbReference type="InterPro" id="IPR018062">
    <property type="entry name" value="HTH_AraC-typ_CS"/>
</dbReference>
<dbReference type="InterPro" id="IPR009057">
    <property type="entry name" value="Homeodomain-like_sf"/>
</dbReference>
<evidence type="ECO:0000313" key="5">
    <source>
        <dbReference type="EMBL" id="RFT07766.1"/>
    </source>
</evidence>
<keyword evidence="2" id="KW-0238">DNA-binding</keyword>
<dbReference type="Gene3D" id="1.10.10.60">
    <property type="entry name" value="Homeodomain-like"/>
    <property type="match status" value="2"/>
</dbReference>
<dbReference type="Proteomes" id="UP000260649">
    <property type="component" value="Unassembled WGS sequence"/>
</dbReference>
<protein>
    <submittedName>
        <fullName evidence="5">AraC family transcriptional regulator</fullName>
    </submittedName>
</protein>
<evidence type="ECO:0000256" key="3">
    <source>
        <dbReference type="ARBA" id="ARBA00023163"/>
    </source>
</evidence>
<dbReference type="PRINTS" id="PR00032">
    <property type="entry name" value="HTHARAC"/>
</dbReference>
<keyword evidence="1" id="KW-0805">Transcription regulation</keyword>
<reference evidence="5 6" key="1">
    <citation type="submission" date="2018-07" db="EMBL/GenBank/DDBJ databases">
        <title>GABA Modulating Bacteria of the Human Gut Microbiota.</title>
        <authorList>
            <person name="Strandwitz P."/>
            <person name="Kim K.H."/>
            <person name="Terekhova D."/>
            <person name="Liu J.K."/>
            <person name="Sharma A."/>
            <person name="Levering J."/>
            <person name="Mcdonald D."/>
            <person name="Dietrich D."/>
            <person name="Ramadhar T.R."/>
            <person name="Lekbua A."/>
            <person name="Mroue N."/>
            <person name="Liston C."/>
            <person name="Stewart E.J."/>
            <person name="Dubin M.J."/>
            <person name="Zengler K."/>
            <person name="Knight R."/>
            <person name="Gilbert J.A."/>
            <person name="Clardy J."/>
            <person name="Lewis K."/>
        </authorList>
    </citation>
    <scope>NUCLEOTIDE SEQUENCE [LARGE SCALE GENOMIC DNA]</scope>
    <source>
        <strain evidence="5 6">KLE1738</strain>
    </source>
</reference>
<dbReference type="PANTHER" id="PTHR47893:SF1">
    <property type="entry name" value="REGULATORY PROTEIN PCHR"/>
    <property type="match status" value="1"/>
</dbReference>
<evidence type="ECO:0000256" key="2">
    <source>
        <dbReference type="ARBA" id="ARBA00023125"/>
    </source>
</evidence>
<dbReference type="Pfam" id="PF12833">
    <property type="entry name" value="HTH_18"/>
    <property type="match status" value="1"/>
</dbReference>
<keyword evidence="3" id="KW-0804">Transcription</keyword>
<dbReference type="EMBL" id="QQRQ01000001">
    <property type="protein sequence ID" value="RFT07766.1"/>
    <property type="molecule type" value="Genomic_DNA"/>
</dbReference>